<feature type="non-terminal residue" evidence="6">
    <location>
        <position position="1"/>
    </location>
</feature>
<sequence>RSSLSYQVFLHFSRPYSTLLFIAELCFYFFKTSILPYPNHVKISEFLLIVLFAPIEALRLFWARKGNLTETPAYISFSLLLSVATLAVCVYWAVFQSYVLLVEFILVCIEGGLVVLESVLGIVAAAALSR</sequence>
<evidence type="ECO:0000256" key="2">
    <source>
        <dbReference type="ARBA" id="ARBA00022692"/>
    </source>
</evidence>
<dbReference type="AlphaFoldDB" id="A0A0B2VL23"/>
<dbReference type="OMA" id="LRIEYIW"/>
<dbReference type="OrthoDB" id="262535at2759"/>
<dbReference type="GO" id="GO:0016020">
    <property type="term" value="C:membrane"/>
    <property type="evidence" value="ECO:0007669"/>
    <property type="project" value="UniProtKB-SubCell"/>
</dbReference>
<keyword evidence="7" id="KW-1185">Reference proteome</keyword>
<gene>
    <name evidence="6" type="primary">tmem216</name>
    <name evidence="6" type="ORF">Tcan_14834</name>
</gene>
<organism evidence="6 7">
    <name type="scientific">Toxocara canis</name>
    <name type="common">Canine roundworm</name>
    <dbReference type="NCBI Taxonomy" id="6265"/>
    <lineage>
        <taxon>Eukaryota</taxon>
        <taxon>Metazoa</taxon>
        <taxon>Ecdysozoa</taxon>
        <taxon>Nematoda</taxon>
        <taxon>Chromadorea</taxon>
        <taxon>Rhabditida</taxon>
        <taxon>Spirurina</taxon>
        <taxon>Ascaridomorpha</taxon>
        <taxon>Ascaridoidea</taxon>
        <taxon>Toxocaridae</taxon>
        <taxon>Toxocara</taxon>
    </lineage>
</organism>
<dbReference type="GO" id="GO:1905515">
    <property type="term" value="P:non-motile cilium assembly"/>
    <property type="evidence" value="ECO:0007669"/>
    <property type="project" value="TreeGrafter"/>
</dbReference>
<dbReference type="PANTHER" id="PTHR13531:SF0">
    <property type="entry name" value="GEO07735P1-RELATED"/>
    <property type="match status" value="1"/>
</dbReference>
<evidence type="ECO:0000256" key="3">
    <source>
        <dbReference type="ARBA" id="ARBA00022989"/>
    </source>
</evidence>
<dbReference type="EMBL" id="JPKZ01001412">
    <property type="protein sequence ID" value="KHN82099.1"/>
    <property type="molecule type" value="Genomic_DNA"/>
</dbReference>
<dbReference type="Proteomes" id="UP000031036">
    <property type="component" value="Unassembled WGS sequence"/>
</dbReference>
<comment type="caution">
    <text evidence="6">The sequence shown here is derived from an EMBL/GenBank/DDBJ whole genome shotgun (WGS) entry which is preliminary data.</text>
</comment>
<dbReference type="Pfam" id="PF09799">
    <property type="entry name" value="Transmemb_17"/>
    <property type="match status" value="1"/>
</dbReference>
<evidence type="ECO:0000256" key="5">
    <source>
        <dbReference type="SAM" id="Phobius"/>
    </source>
</evidence>
<keyword evidence="3 5" id="KW-1133">Transmembrane helix</keyword>
<keyword evidence="2 5" id="KW-0812">Transmembrane</keyword>
<accession>A0A0B2VL23</accession>
<evidence type="ECO:0000256" key="4">
    <source>
        <dbReference type="ARBA" id="ARBA00023136"/>
    </source>
</evidence>
<dbReference type="InterPro" id="IPR019184">
    <property type="entry name" value="Uncharacterised_TM-17"/>
</dbReference>
<protein>
    <submittedName>
        <fullName evidence="6">Transmembrane protein</fullName>
    </submittedName>
</protein>
<feature type="transmembrane region" description="Helical" evidence="5">
    <location>
        <begin position="100"/>
        <end position="128"/>
    </location>
</feature>
<evidence type="ECO:0000313" key="7">
    <source>
        <dbReference type="Proteomes" id="UP000031036"/>
    </source>
</evidence>
<feature type="transmembrane region" description="Helical" evidence="5">
    <location>
        <begin position="43"/>
        <end position="62"/>
    </location>
</feature>
<dbReference type="GO" id="GO:0035869">
    <property type="term" value="C:ciliary transition zone"/>
    <property type="evidence" value="ECO:0007669"/>
    <property type="project" value="TreeGrafter"/>
</dbReference>
<feature type="transmembrane region" description="Helical" evidence="5">
    <location>
        <begin position="12"/>
        <end position="31"/>
    </location>
</feature>
<dbReference type="PANTHER" id="PTHR13531">
    <property type="entry name" value="GEO07735P1-RELATED-RELATED"/>
    <property type="match status" value="1"/>
</dbReference>
<evidence type="ECO:0000313" key="6">
    <source>
        <dbReference type="EMBL" id="KHN82099.1"/>
    </source>
</evidence>
<feature type="transmembrane region" description="Helical" evidence="5">
    <location>
        <begin position="74"/>
        <end position="94"/>
    </location>
</feature>
<reference evidence="6 7" key="1">
    <citation type="submission" date="2014-11" db="EMBL/GenBank/DDBJ databases">
        <title>Genetic blueprint of the zoonotic pathogen Toxocara canis.</title>
        <authorList>
            <person name="Zhu X.-Q."/>
            <person name="Korhonen P.K."/>
            <person name="Cai H."/>
            <person name="Young N.D."/>
            <person name="Nejsum P."/>
            <person name="von Samson-Himmelstjerna G."/>
            <person name="Boag P.R."/>
            <person name="Tan P."/>
            <person name="Li Q."/>
            <person name="Min J."/>
            <person name="Yang Y."/>
            <person name="Wang X."/>
            <person name="Fang X."/>
            <person name="Hall R.S."/>
            <person name="Hofmann A."/>
            <person name="Sternberg P.W."/>
            <person name="Jex A.R."/>
            <person name="Gasser R.B."/>
        </authorList>
    </citation>
    <scope>NUCLEOTIDE SEQUENCE [LARGE SCALE GENOMIC DNA]</scope>
    <source>
        <strain evidence="6">PN_DK_2014</strain>
    </source>
</reference>
<name>A0A0B2VL23_TOXCA</name>
<dbReference type="STRING" id="6265.A0A0B2VL23"/>
<proteinExistence type="predicted"/>
<keyword evidence="4 5" id="KW-0472">Membrane</keyword>
<evidence type="ECO:0000256" key="1">
    <source>
        <dbReference type="ARBA" id="ARBA00004141"/>
    </source>
</evidence>
<comment type="subcellular location">
    <subcellularLocation>
        <location evidence="1">Membrane</location>
        <topology evidence="1">Multi-pass membrane protein</topology>
    </subcellularLocation>
</comment>